<reference evidence="1 2" key="1">
    <citation type="submission" date="2023-11" db="EMBL/GenBank/DDBJ databases">
        <authorList>
            <person name="Okamura Y."/>
        </authorList>
    </citation>
    <scope>NUCLEOTIDE SEQUENCE [LARGE SCALE GENOMIC DNA]</scope>
</reference>
<dbReference type="AlphaFoldDB" id="A0AAV1IX88"/>
<gene>
    <name evidence="1" type="ORF">LNINA_LOCUS1809</name>
</gene>
<accession>A0AAV1IX88</accession>
<protein>
    <submittedName>
        <fullName evidence="1">Uncharacterized protein</fullName>
    </submittedName>
</protein>
<evidence type="ECO:0000313" key="1">
    <source>
        <dbReference type="EMBL" id="CAK1541859.1"/>
    </source>
</evidence>
<comment type="caution">
    <text evidence="1">The sequence shown here is derived from an EMBL/GenBank/DDBJ whole genome shotgun (WGS) entry which is preliminary data.</text>
</comment>
<keyword evidence="2" id="KW-1185">Reference proteome</keyword>
<dbReference type="EMBL" id="CAVLEF010000002">
    <property type="protein sequence ID" value="CAK1541859.1"/>
    <property type="molecule type" value="Genomic_DNA"/>
</dbReference>
<evidence type="ECO:0000313" key="2">
    <source>
        <dbReference type="Proteomes" id="UP001497472"/>
    </source>
</evidence>
<sequence>MRHTTAERVIVPRPLPAPPRQPRFETFLRGLVADCFCGIFLPQLADKDQDRLFLSAGAPQDGNRSPRMDHLLCLFNIADSQ</sequence>
<organism evidence="1 2">
    <name type="scientific">Leptosia nina</name>
    <dbReference type="NCBI Taxonomy" id="320188"/>
    <lineage>
        <taxon>Eukaryota</taxon>
        <taxon>Metazoa</taxon>
        <taxon>Ecdysozoa</taxon>
        <taxon>Arthropoda</taxon>
        <taxon>Hexapoda</taxon>
        <taxon>Insecta</taxon>
        <taxon>Pterygota</taxon>
        <taxon>Neoptera</taxon>
        <taxon>Endopterygota</taxon>
        <taxon>Lepidoptera</taxon>
        <taxon>Glossata</taxon>
        <taxon>Ditrysia</taxon>
        <taxon>Papilionoidea</taxon>
        <taxon>Pieridae</taxon>
        <taxon>Pierinae</taxon>
        <taxon>Leptosia</taxon>
    </lineage>
</organism>
<dbReference type="Proteomes" id="UP001497472">
    <property type="component" value="Unassembled WGS sequence"/>
</dbReference>
<name>A0AAV1IX88_9NEOP</name>
<proteinExistence type="predicted"/>